<dbReference type="InterPro" id="IPR035979">
    <property type="entry name" value="RBD_domain_sf"/>
</dbReference>
<feature type="compositionally biased region" description="Basic and acidic residues" evidence="7">
    <location>
        <begin position="106"/>
        <end position="115"/>
    </location>
</feature>
<dbReference type="GO" id="GO:0097157">
    <property type="term" value="F:pre-mRNA intronic binding"/>
    <property type="evidence" value="ECO:0007669"/>
    <property type="project" value="TreeGrafter"/>
</dbReference>
<evidence type="ECO:0000313" key="9">
    <source>
        <dbReference type="EMBL" id="KAK3787138.1"/>
    </source>
</evidence>
<dbReference type="InterPro" id="IPR012677">
    <property type="entry name" value="Nucleotide-bd_a/b_plait_sf"/>
</dbReference>
<dbReference type="FunFam" id="3.30.70.330:FF:000207">
    <property type="entry name" value="RNA-binding region (RNP1, RRM)-containing 3"/>
    <property type="match status" value="1"/>
</dbReference>
<gene>
    <name evidence="9" type="ORF">RRG08_011415</name>
</gene>
<comment type="subcellular location">
    <subcellularLocation>
        <location evidence="1">Nucleus</location>
    </subcellularLocation>
</comment>
<dbReference type="GO" id="GO:0005689">
    <property type="term" value="C:U12-type spliceosomal complex"/>
    <property type="evidence" value="ECO:0007669"/>
    <property type="project" value="TreeGrafter"/>
</dbReference>
<dbReference type="PROSITE" id="PS50102">
    <property type="entry name" value="RRM"/>
    <property type="match status" value="2"/>
</dbReference>
<protein>
    <recommendedName>
        <fullName evidence="2">RNA-binding region-containing protein 3</fullName>
    </recommendedName>
</protein>
<evidence type="ECO:0000256" key="1">
    <source>
        <dbReference type="ARBA" id="ARBA00004123"/>
    </source>
</evidence>
<dbReference type="PANTHER" id="PTHR16105">
    <property type="entry name" value="RNA-BINDING REGION-CONTAINING PROTEIN 3"/>
    <property type="match status" value="1"/>
</dbReference>
<dbReference type="PANTHER" id="PTHR16105:SF0">
    <property type="entry name" value="RNA-BINDING REGION-CONTAINING PROTEIN 3"/>
    <property type="match status" value="1"/>
</dbReference>
<evidence type="ECO:0000259" key="8">
    <source>
        <dbReference type="PROSITE" id="PS50102"/>
    </source>
</evidence>
<evidence type="ECO:0000256" key="3">
    <source>
        <dbReference type="ARBA" id="ARBA00022737"/>
    </source>
</evidence>
<feature type="compositionally biased region" description="Basic and acidic residues" evidence="7">
    <location>
        <begin position="338"/>
        <end position="349"/>
    </location>
</feature>
<dbReference type="Pfam" id="PF00076">
    <property type="entry name" value="RRM_1"/>
    <property type="match status" value="2"/>
</dbReference>
<feature type="region of interest" description="Disordered" evidence="7">
    <location>
        <begin position="295"/>
        <end position="380"/>
    </location>
</feature>
<organism evidence="9 10">
    <name type="scientific">Elysia crispata</name>
    <name type="common">lettuce slug</name>
    <dbReference type="NCBI Taxonomy" id="231223"/>
    <lineage>
        <taxon>Eukaryota</taxon>
        <taxon>Metazoa</taxon>
        <taxon>Spiralia</taxon>
        <taxon>Lophotrochozoa</taxon>
        <taxon>Mollusca</taxon>
        <taxon>Gastropoda</taxon>
        <taxon>Heterobranchia</taxon>
        <taxon>Euthyneura</taxon>
        <taxon>Panpulmonata</taxon>
        <taxon>Sacoglossa</taxon>
        <taxon>Placobranchoidea</taxon>
        <taxon>Plakobranchidae</taxon>
        <taxon>Elysia</taxon>
    </lineage>
</organism>
<dbReference type="SUPFAM" id="SSF54928">
    <property type="entry name" value="RNA-binding domain, RBD"/>
    <property type="match status" value="2"/>
</dbReference>
<reference evidence="9" key="1">
    <citation type="journal article" date="2023" name="G3 (Bethesda)">
        <title>A reference genome for the long-term kleptoplast-retaining sea slug Elysia crispata morphotype clarki.</title>
        <authorList>
            <person name="Eastman K.E."/>
            <person name="Pendleton A.L."/>
            <person name="Shaikh M.A."/>
            <person name="Suttiyut T."/>
            <person name="Ogas R."/>
            <person name="Tomko P."/>
            <person name="Gavelis G."/>
            <person name="Widhalm J.R."/>
            <person name="Wisecaver J.H."/>
        </authorList>
    </citation>
    <scope>NUCLEOTIDE SEQUENCE</scope>
    <source>
        <strain evidence="9">ECLA1</strain>
    </source>
</reference>
<keyword evidence="3" id="KW-0677">Repeat</keyword>
<dbReference type="Proteomes" id="UP001283361">
    <property type="component" value="Unassembled WGS sequence"/>
</dbReference>
<dbReference type="InterPro" id="IPR034147">
    <property type="entry name" value="RBM40_RRM1"/>
</dbReference>
<dbReference type="SMART" id="SM00360">
    <property type="entry name" value="RRM"/>
    <property type="match status" value="2"/>
</dbReference>
<comment type="caution">
    <text evidence="9">The sequence shown here is derived from an EMBL/GenBank/DDBJ whole genome shotgun (WGS) entry which is preliminary data.</text>
</comment>
<evidence type="ECO:0000256" key="5">
    <source>
        <dbReference type="ARBA" id="ARBA00023242"/>
    </source>
</evidence>
<dbReference type="GO" id="GO:0030626">
    <property type="term" value="F:U12 snRNA binding"/>
    <property type="evidence" value="ECO:0007669"/>
    <property type="project" value="TreeGrafter"/>
</dbReference>
<evidence type="ECO:0000256" key="6">
    <source>
        <dbReference type="PROSITE-ProRule" id="PRU00176"/>
    </source>
</evidence>
<dbReference type="InterPro" id="IPR000504">
    <property type="entry name" value="RRM_dom"/>
</dbReference>
<dbReference type="InterPro" id="IPR045164">
    <property type="entry name" value="RBM41/RNPC3"/>
</dbReference>
<feature type="compositionally biased region" description="Polar residues" evidence="7">
    <location>
        <begin position="327"/>
        <end position="337"/>
    </location>
</feature>
<feature type="region of interest" description="Disordered" evidence="7">
    <location>
        <begin position="83"/>
        <end position="115"/>
    </location>
</feature>
<evidence type="ECO:0000256" key="7">
    <source>
        <dbReference type="SAM" id="MobiDB-lite"/>
    </source>
</evidence>
<dbReference type="Gene3D" id="6.10.250.610">
    <property type="match status" value="1"/>
</dbReference>
<keyword evidence="10" id="KW-1185">Reference proteome</keyword>
<evidence type="ECO:0000256" key="2">
    <source>
        <dbReference type="ARBA" id="ARBA00020364"/>
    </source>
</evidence>
<sequence length="620" mass="69301">MEEATLLFKHLPAELTMEERKDLLHYLGAIRVQIMSSTGSMKNSAFAVFQNKEEASKIVKQLHQVEFLGSKLKVEFAHKNKPRVASVVDNEGTENKQDQDQGSSKNDAKTSKMPELKEIKFDETFQVWGVKHQRRPDLCYLYPPPTPSTLTNIMHTLAAVPKFYVQVLHLMNKMDLPAPFGAVTSAPPVHPDKWGYVVTDDAVLQEMDISSGTESELESDEEEKSTRSKDQVQVKRPLKNKTKHQRKRPRLTDLKDAVNPQPDVPSGETPLLSEVFEQASSENVAAGRKIELRLPSHTLPPKSPHPHPTTSQYPSPLEPYSQPLAVSAQTGHWSQSDKPMDGPHERGRIEQSTSSQHRPSAELNLNGAQADPPGPSQQQVSLLLSLQQQPEEANVTATVQPGAGTDNPYDVPLPPQHHREIQLDSLQNKDLCQETVLGSGGQPVVPQASAIEGEHQQEQAAGGGFGILQPQPQPKEHGSPEEGTEEKEWTRSKFISSSELKHSRLSHSEMKEYSVFRRYNQGDPSCRLYIKNLAKQVTEEDIHWIFGRYVDWDDPTEKFRFDIRLMKEGRMKGQAFVALPSEEVASSALKDTNGFLLKEKPMVVQFARSAKAQEDGSSKP</sequence>
<name>A0AAE1DZC4_9GAST</name>
<feature type="compositionally biased region" description="Basic residues" evidence="7">
    <location>
        <begin position="236"/>
        <end position="249"/>
    </location>
</feature>
<feature type="domain" description="RRM" evidence="8">
    <location>
        <begin position="526"/>
        <end position="609"/>
    </location>
</feature>
<feature type="region of interest" description="Disordered" evidence="7">
    <location>
        <begin position="210"/>
        <end position="269"/>
    </location>
</feature>
<feature type="compositionally biased region" description="Basic and acidic residues" evidence="7">
    <location>
        <begin position="474"/>
        <end position="491"/>
    </location>
</feature>
<dbReference type="Gene3D" id="3.30.70.330">
    <property type="match status" value="2"/>
</dbReference>
<dbReference type="CDD" id="cd12238">
    <property type="entry name" value="RRM1_RBM40_like"/>
    <property type="match status" value="1"/>
</dbReference>
<keyword evidence="4 6" id="KW-0694">RNA-binding</keyword>
<evidence type="ECO:0000313" key="10">
    <source>
        <dbReference type="Proteomes" id="UP001283361"/>
    </source>
</evidence>
<dbReference type="EMBL" id="JAWDGP010001892">
    <property type="protein sequence ID" value="KAK3787138.1"/>
    <property type="molecule type" value="Genomic_DNA"/>
</dbReference>
<evidence type="ECO:0000256" key="4">
    <source>
        <dbReference type="ARBA" id="ARBA00022884"/>
    </source>
</evidence>
<proteinExistence type="predicted"/>
<feature type="domain" description="RRM" evidence="8">
    <location>
        <begin position="4"/>
        <end position="79"/>
    </location>
</feature>
<accession>A0AAE1DZC4</accession>
<dbReference type="GO" id="GO:0000398">
    <property type="term" value="P:mRNA splicing, via spliceosome"/>
    <property type="evidence" value="ECO:0007669"/>
    <property type="project" value="TreeGrafter"/>
</dbReference>
<keyword evidence="5" id="KW-0539">Nucleus</keyword>
<feature type="compositionally biased region" description="Basic and acidic residues" evidence="7">
    <location>
        <begin position="224"/>
        <end position="233"/>
    </location>
</feature>
<dbReference type="CDD" id="cd12239">
    <property type="entry name" value="RRM2_RBM40_like"/>
    <property type="match status" value="1"/>
</dbReference>
<dbReference type="AlphaFoldDB" id="A0AAE1DZC4"/>
<feature type="region of interest" description="Disordered" evidence="7">
    <location>
        <begin position="453"/>
        <end position="494"/>
    </location>
</feature>